<evidence type="ECO:0000313" key="3">
    <source>
        <dbReference type="EMBL" id="MBD3144667.1"/>
    </source>
</evidence>
<reference evidence="3 4" key="1">
    <citation type="submission" date="2020-09" db="EMBL/GenBank/DDBJ databases">
        <title>Actinomycete isolated from the Camponotus japonicus Mayr.</title>
        <authorList>
            <person name="Gong X."/>
        </authorList>
    </citation>
    <scope>NUCLEOTIDE SEQUENCE [LARGE SCALE GENOMIC DNA]</scope>
    <source>
        <strain evidence="3 4">2C-HV3</strain>
    </source>
</reference>
<dbReference type="PROSITE" id="PS51173">
    <property type="entry name" value="CBM2"/>
    <property type="match status" value="1"/>
</dbReference>
<dbReference type="EMBL" id="JACXRZ010000010">
    <property type="protein sequence ID" value="MBD3144667.1"/>
    <property type="molecule type" value="Genomic_DNA"/>
</dbReference>
<dbReference type="SUPFAM" id="SSF49384">
    <property type="entry name" value="Carbohydrate-binding domain"/>
    <property type="match status" value="1"/>
</dbReference>
<sequence>MIRRTIATAALAVAAAGITAAPAAPAAADSLGCTATYTITTVWGGSQSHGALAQVTVLNSGSSAIKGWRVSLRYSDGTVVTQVGGAVPLPVIGLPGFYAFGNESYNGDIPMGGSTTFGLMTSGGGGGIAPSVTCTPV</sequence>
<dbReference type="Proteomes" id="UP000653231">
    <property type="component" value="Unassembled WGS sequence"/>
</dbReference>
<evidence type="ECO:0000259" key="2">
    <source>
        <dbReference type="PROSITE" id="PS51173"/>
    </source>
</evidence>
<feature type="chain" id="PRO_5046579335" evidence="1">
    <location>
        <begin position="27"/>
        <end position="137"/>
    </location>
</feature>
<evidence type="ECO:0000313" key="4">
    <source>
        <dbReference type="Proteomes" id="UP000653231"/>
    </source>
</evidence>
<dbReference type="InterPro" id="IPR008965">
    <property type="entry name" value="CBM2/CBM3_carb-bd_dom_sf"/>
</dbReference>
<dbReference type="InterPro" id="IPR012291">
    <property type="entry name" value="CBM2_carb-bd_dom_sf"/>
</dbReference>
<name>A0ABR8L123_9ACTN</name>
<keyword evidence="1" id="KW-0732">Signal</keyword>
<dbReference type="InterPro" id="IPR001919">
    <property type="entry name" value="CBD2"/>
</dbReference>
<dbReference type="Gene3D" id="2.60.40.290">
    <property type="match status" value="1"/>
</dbReference>
<feature type="domain" description="CBM2" evidence="2">
    <location>
        <begin position="26"/>
        <end position="137"/>
    </location>
</feature>
<dbReference type="RefSeq" id="WP_191052207.1">
    <property type="nucleotide sequence ID" value="NZ_JACXRZ010000010.1"/>
</dbReference>
<dbReference type="Pfam" id="PF00553">
    <property type="entry name" value="CBM_2"/>
    <property type="match status" value="1"/>
</dbReference>
<evidence type="ECO:0000256" key="1">
    <source>
        <dbReference type="SAM" id="SignalP"/>
    </source>
</evidence>
<proteinExistence type="predicted"/>
<feature type="signal peptide" evidence="1">
    <location>
        <begin position="1"/>
        <end position="26"/>
    </location>
</feature>
<organism evidence="3 4">
    <name type="scientific">Microbispora bryophytorum subsp. camponoti</name>
    <dbReference type="NCBI Taxonomy" id="1677852"/>
    <lineage>
        <taxon>Bacteria</taxon>
        <taxon>Bacillati</taxon>
        <taxon>Actinomycetota</taxon>
        <taxon>Actinomycetes</taxon>
        <taxon>Streptosporangiales</taxon>
        <taxon>Streptosporangiaceae</taxon>
        <taxon>Microbispora</taxon>
    </lineage>
</organism>
<accession>A0ABR8L123</accession>
<protein>
    <submittedName>
        <fullName evidence="3">Cellulose binding domain-containing protein</fullName>
    </submittedName>
</protein>
<gene>
    <name evidence="3" type="ORF">IEQ31_15920</name>
</gene>
<keyword evidence="4" id="KW-1185">Reference proteome</keyword>
<comment type="caution">
    <text evidence="3">The sequence shown here is derived from an EMBL/GenBank/DDBJ whole genome shotgun (WGS) entry which is preliminary data.</text>
</comment>
<dbReference type="SMART" id="SM00637">
    <property type="entry name" value="CBD_II"/>
    <property type="match status" value="1"/>
</dbReference>